<evidence type="ECO:0000313" key="3">
    <source>
        <dbReference type="Proteomes" id="UP000663828"/>
    </source>
</evidence>
<feature type="chain" id="PRO_5032803237" evidence="1">
    <location>
        <begin position="22"/>
        <end position="182"/>
    </location>
</feature>
<feature type="signal peptide" evidence="1">
    <location>
        <begin position="1"/>
        <end position="21"/>
    </location>
</feature>
<evidence type="ECO:0000256" key="1">
    <source>
        <dbReference type="SAM" id="SignalP"/>
    </source>
</evidence>
<dbReference type="AlphaFoldDB" id="A0A815EM73"/>
<reference evidence="2" key="1">
    <citation type="submission" date="2021-02" db="EMBL/GenBank/DDBJ databases">
        <authorList>
            <person name="Nowell W R."/>
        </authorList>
    </citation>
    <scope>NUCLEOTIDE SEQUENCE</scope>
</reference>
<dbReference type="Proteomes" id="UP000663828">
    <property type="component" value="Unassembled WGS sequence"/>
</dbReference>
<keyword evidence="1" id="KW-0732">Signal</keyword>
<gene>
    <name evidence="2" type="ORF">XAT740_LOCUS29704</name>
</gene>
<evidence type="ECO:0000313" key="2">
    <source>
        <dbReference type="EMBL" id="CAF1317123.1"/>
    </source>
</evidence>
<proteinExistence type="predicted"/>
<protein>
    <submittedName>
        <fullName evidence="2">Uncharacterized protein</fullName>
    </submittedName>
</protein>
<name>A0A815EM73_ADIRI</name>
<dbReference type="EMBL" id="CAJNOR010002604">
    <property type="protein sequence ID" value="CAF1317123.1"/>
    <property type="molecule type" value="Genomic_DNA"/>
</dbReference>
<organism evidence="2 3">
    <name type="scientific">Adineta ricciae</name>
    <name type="common">Rotifer</name>
    <dbReference type="NCBI Taxonomy" id="249248"/>
    <lineage>
        <taxon>Eukaryota</taxon>
        <taxon>Metazoa</taxon>
        <taxon>Spiralia</taxon>
        <taxon>Gnathifera</taxon>
        <taxon>Rotifera</taxon>
        <taxon>Eurotatoria</taxon>
        <taxon>Bdelloidea</taxon>
        <taxon>Adinetida</taxon>
        <taxon>Adinetidae</taxon>
        <taxon>Adineta</taxon>
    </lineage>
</organism>
<comment type="caution">
    <text evidence="2">The sequence shown here is derived from an EMBL/GenBank/DDBJ whole genome shotgun (WGS) entry which is preliminary data.</text>
</comment>
<accession>A0A815EM73</accession>
<sequence length="182" mass="21110">MTTVKTKFMLYAFLIIIRCYAYISCHSSGLCPSIQSGYGIDSTAYDKRRDVDYILEDFGQFDRQEEQQQQQSLSINSIHSIRISTSIRFQSPIFQYPGRTIPYSDPIGSNTEFYQILQESDQILSDGRIRFRRFQQVLADSLPSDSSRNWAGNIRSVPDRFQLEVCRKWSENEPNQPEPTVP</sequence>
<keyword evidence="3" id="KW-1185">Reference proteome</keyword>